<evidence type="ECO:0000313" key="2">
    <source>
        <dbReference type="EMBL" id="MET4719898.1"/>
    </source>
</evidence>
<feature type="region of interest" description="Disordered" evidence="1">
    <location>
        <begin position="232"/>
        <end position="286"/>
    </location>
</feature>
<keyword evidence="3" id="KW-1185">Reference proteome</keyword>
<comment type="caution">
    <text evidence="2">The sequence shown here is derived from an EMBL/GenBank/DDBJ whole genome shotgun (WGS) entry which is preliminary data.</text>
</comment>
<dbReference type="RefSeq" id="WP_248888743.1">
    <property type="nucleotide sequence ID" value="NZ_CP066351.1"/>
</dbReference>
<evidence type="ECO:0000256" key="1">
    <source>
        <dbReference type="SAM" id="MobiDB-lite"/>
    </source>
</evidence>
<gene>
    <name evidence="2" type="ORF">ABIF63_004004</name>
</gene>
<name>A0ABV2RSI6_BRAJP</name>
<feature type="compositionally biased region" description="Low complexity" evidence="1">
    <location>
        <begin position="277"/>
        <end position="286"/>
    </location>
</feature>
<organism evidence="2 3">
    <name type="scientific">Bradyrhizobium japonicum</name>
    <dbReference type="NCBI Taxonomy" id="375"/>
    <lineage>
        <taxon>Bacteria</taxon>
        <taxon>Pseudomonadati</taxon>
        <taxon>Pseudomonadota</taxon>
        <taxon>Alphaproteobacteria</taxon>
        <taxon>Hyphomicrobiales</taxon>
        <taxon>Nitrobacteraceae</taxon>
        <taxon>Bradyrhizobium</taxon>
    </lineage>
</organism>
<evidence type="ECO:0008006" key="4">
    <source>
        <dbReference type="Google" id="ProtNLM"/>
    </source>
</evidence>
<reference evidence="2 3" key="1">
    <citation type="submission" date="2024-06" db="EMBL/GenBank/DDBJ databases">
        <title>Genomic Encyclopedia of Type Strains, Phase V (KMG-V): Genome sequencing to study the core and pangenomes of soil and plant-associated prokaryotes.</title>
        <authorList>
            <person name="Whitman W."/>
        </authorList>
    </citation>
    <scope>NUCLEOTIDE SEQUENCE [LARGE SCALE GENOMIC DNA]</scope>
    <source>
        <strain evidence="2 3">USDA 160</strain>
    </source>
</reference>
<evidence type="ECO:0000313" key="3">
    <source>
        <dbReference type="Proteomes" id="UP001549291"/>
    </source>
</evidence>
<proteinExistence type="predicted"/>
<accession>A0ABV2RSI6</accession>
<dbReference type="EMBL" id="JBEPTQ010000002">
    <property type="protein sequence ID" value="MET4719898.1"/>
    <property type="molecule type" value="Genomic_DNA"/>
</dbReference>
<dbReference type="Proteomes" id="UP001549291">
    <property type="component" value="Unassembled WGS sequence"/>
</dbReference>
<sequence>MDFSISALIKQNSPGNSEGFPAGVPPSYNWYQGWNDGGLWSPPTDFTAVEGWGQVYPKVGEAPYSNPGAMVEVANAKTYVRIKHAGEWTLVQDQAKTQLTGGHFVPDFVGNVAIPMKATPLAGATIAFDAPPAGYNNHFWYKARGTYPAGAVDAVYVQMEMRVTDPNLRLVAMVGADWWRDARAPYLDDHSNNPGVGGTNWIELSTQWKVIGFYSISADEFFASPAPPLRGLATETPPVSPPAPARSGENVIQEGPIQPAPPSGEQKHTGLNATGEQAPAQQASQQSINSGSHIILADPITTVRVMANDCLLGFALTLGALVKVGRTRTAKLQTSKPDLKA</sequence>
<protein>
    <recommendedName>
        <fullName evidence="4">GH16 domain-containing protein</fullName>
    </recommendedName>
</protein>